<sequence length="146" mass="16318">MAGVPAALSRPRAGLRSRAAYPAPLAPPHPERALEFRAANVGSRSDRTLWRSVVGASHWDALHAKFQTQRINHSEAYSLNEACTDQAESFLARLRRMVDGQHHHVSPRQLHQYAAHGLTEDHRRLENGTLTKRVISLAMTYPVSRA</sequence>
<evidence type="ECO:0000313" key="3">
    <source>
        <dbReference type="Proteomes" id="UP000440694"/>
    </source>
</evidence>
<dbReference type="InterPro" id="IPR024445">
    <property type="entry name" value="Tnp_ISXO2-like"/>
</dbReference>
<evidence type="ECO:0000259" key="1">
    <source>
        <dbReference type="Pfam" id="PF12762"/>
    </source>
</evidence>
<name>A0A6I3KJ45_9HYPH</name>
<evidence type="ECO:0000313" key="2">
    <source>
        <dbReference type="EMBL" id="MTD95084.1"/>
    </source>
</evidence>
<dbReference type="EMBL" id="WMBQ01000001">
    <property type="protein sequence ID" value="MTD95084.1"/>
    <property type="molecule type" value="Genomic_DNA"/>
</dbReference>
<keyword evidence="3" id="KW-1185">Reference proteome</keyword>
<dbReference type="Pfam" id="PF12762">
    <property type="entry name" value="DDE_Tnp_IS1595"/>
    <property type="match status" value="1"/>
</dbReference>
<organism evidence="2 3">
    <name type="scientific">Hyphomicrobium album</name>
    <dbReference type="NCBI Taxonomy" id="2665159"/>
    <lineage>
        <taxon>Bacteria</taxon>
        <taxon>Pseudomonadati</taxon>
        <taxon>Pseudomonadota</taxon>
        <taxon>Alphaproteobacteria</taxon>
        <taxon>Hyphomicrobiales</taxon>
        <taxon>Hyphomicrobiaceae</taxon>
        <taxon>Hyphomicrobium</taxon>
    </lineage>
</organism>
<dbReference type="AlphaFoldDB" id="A0A6I3KJ45"/>
<reference evidence="2 3" key="1">
    <citation type="submission" date="2019-11" db="EMBL/GenBank/DDBJ databases">
        <title>Identification of a novel strain.</title>
        <authorList>
            <person name="Xu Q."/>
            <person name="Wang G."/>
        </authorList>
    </citation>
    <scope>NUCLEOTIDE SEQUENCE [LARGE SCALE GENOMIC DNA]</scope>
    <source>
        <strain evidence="3">xq</strain>
    </source>
</reference>
<feature type="domain" description="ISXO2-like transposase" evidence="1">
    <location>
        <begin position="56"/>
        <end position="115"/>
    </location>
</feature>
<accession>A0A6I3KJ45</accession>
<proteinExistence type="predicted"/>
<dbReference type="Proteomes" id="UP000440694">
    <property type="component" value="Unassembled WGS sequence"/>
</dbReference>
<protein>
    <recommendedName>
        <fullName evidence="1">ISXO2-like transposase domain-containing protein</fullName>
    </recommendedName>
</protein>
<comment type="caution">
    <text evidence="2">The sequence shown here is derived from an EMBL/GenBank/DDBJ whole genome shotgun (WGS) entry which is preliminary data.</text>
</comment>
<gene>
    <name evidence="2" type="ORF">GIW81_12150</name>
</gene>